<comment type="caution">
    <text evidence="3">The sequence shown here is derived from an EMBL/GenBank/DDBJ whole genome shotgun (WGS) entry which is preliminary data.</text>
</comment>
<dbReference type="SUPFAM" id="SSF141371">
    <property type="entry name" value="PilZ domain-like"/>
    <property type="match status" value="1"/>
</dbReference>
<keyword evidence="4" id="KW-1185">Reference proteome</keyword>
<feature type="region of interest" description="Disordered" evidence="1">
    <location>
        <begin position="1"/>
        <end position="25"/>
    </location>
</feature>
<evidence type="ECO:0000256" key="1">
    <source>
        <dbReference type="SAM" id="MobiDB-lite"/>
    </source>
</evidence>
<organism evidence="3 4">
    <name type="scientific">Erythrobacter fulvus</name>
    <dbReference type="NCBI Taxonomy" id="2987523"/>
    <lineage>
        <taxon>Bacteria</taxon>
        <taxon>Pseudomonadati</taxon>
        <taxon>Pseudomonadota</taxon>
        <taxon>Alphaproteobacteria</taxon>
        <taxon>Sphingomonadales</taxon>
        <taxon>Erythrobacteraceae</taxon>
        <taxon>Erythrobacter/Porphyrobacter group</taxon>
        <taxon>Erythrobacter</taxon>
    </lineage>
</organism>
<gene>
    <name evidence="3" type="ORF">OIK40_15040</name>
</gene>
<reference evidence="3 4" key="1">
    <citation type="submission" date="2022-10" db="EMBL/GenBank/DDBJ databases">
        <title>Erythrobacter sp. sf7 Genome sequencing.</title>
        <authorList>
            <person name="Park S."/>
        </authorList>
    </citation>
    <scope>NUCLEOTIDE SEQUENCE [LARGE SCALE GENOMIC DNA]</scope>
    <source>
        <strain evidence="4">sf7</strain>
    </source>
</reference>
<dbReference type="Pfam" id="PF07238">
    <property type="entry name" value="PilZ"/>
    <property type="match status" value="1"/>
</dbReference>
<name>A0ABT5JTY5_9SPHN</name>
<dbReference type="RefSeq" id="WP_273679170.1">
    <property type="nucleotide sequence ID" value="NZ_JAQQXQ010000019.1"/>
</dbReference>
<proteinExistence type="predicted"/>
<dbReference type="Proteomes" id="UP001216558">
    <property type="component" value="Unassembled WGS sequence"/>
</dbReference>
<sequence length="139" mass="15709">MTRFGRRKSAISPREKRRSERLKANSPAFVETPASRQTVTVIDYSATGVRLISSSPPPSRRDVCLNVNGLAIFGTIAWRWDKSFGIKFEETLNDFDPAELQKALEEAQIFGREFDREAVLSELANMDADEGDVEEDLNR</sequence>
<feature type="compositionally biased region" description="Basic and acidic residues" evidence="1">
    <location>
        <begin position="13"/>
        <end position="23"/>
    </location>
</feature>
<dbReference type="InterPro" id="IPR009875">
    <property type="entry name" value="PilZ_domain"/>
</dbReference>
<feature type="domain" description="PilZ" evidence="2">
    <location>
        <begin position="15"/>
        <end position="94"/>
    </location>
</feature>
<evidence type="ECO:0000313" key="4">
    <source>
        <dbReference type="Proteomes" id="UP001216558"/>
    </source>
</evidence>
<evidence type="ECO:0000313" key="3">
    <source>
        <dbReference type="EMBL" id="MDC8755961.1"/>
    </source>
</evidence>
<accession>A0ABT5JTY5</accession>
<evidence type="ECO:0000259" key="2">
    <source>
        <dbReference type="Pfam" id="PF07238"/>
    </source>
</evidence>
<feature type="compositionally biased region" description="Basic residues" evidence="1">
    <location>
        <begin position="1"/>
        <end position="12"/>
    </location>
</feature>
<protein>
    <submittedName>
        <fullName evidence="3">PilZ domain-containing protein</fullName>
    </submittedName>
</protein>
<dbReference type="EMBL" id="JAQQXQ010000019">
    <property type="protein sequence ID" value="MDC8755961.1"/>
    <property type="molecule type" value="Genomic_DNA"/>
</dbReference>